<dbReference type="RefSeq" id="WP_179262556.1">
    <property type="nucleotide sequence ID" value="NZ_CP058601.1"/>
</dbReference>
<keyword evidence="2" id="KW-1185">Reference proteome</keyword>
<dbReference type="GeneID" id="56034823"/>
<dbReference type="Proteomes" id="UP000509241">
    <property type="component" value="Chromosome"/>
</dbReference>
<organism evidence="1 2">
    <name type="scientific">Natrinema halophilum</name>
    <dbReference type="NCBI Taxonomy" id="1699371"/>
    <lineage>
        <taxon>Archaea</taxon>
        <taxon>Methanobacteriati</taxon>
        <taxon>Methanobacteriota</taxon>
        <taxon>Stenosarchaea group</taxon>
        <taxon>Halobacteria</taxon>
        <taxon>Halobacteriales</taxon>
        <taxon>Natrialbaceae</taxon>
        <taxon>Natrinema</taxon>
    </lineage>
</organism>
<accession>A0A7D5KZW1</accession>
<dbReference type="AlphaFoldDB" id="A0A7D5KZW1"/>
<sequence>MTVSVEVPPRYARLASKIAKERNQSFEENDGWNNESDTWRVDPEERQTVGALGEIAFAIYANLQVDTEVVAWSDGGVDFEASIEGVERTIDVKTSQKDPHALPVKEYRVNADYYVLGHLEGRAVTFLGTATKEMVLNGKRRQSRFDHYNYLVPVSSLNPVPDSESIVGL</sequence>
<name>A0A7D5KZW1_9EURY</name>
<gene>
    <name evidence="1" type="ORF">HYG82_15990</name>
</gene>
<protein>
    <recommendedName>
        <fullName evidence="3">PD(D/E)XK endonuclease domain-containing protein</fullName>
    </recommendedName>
</protein>
<evidence type="ECO:0000313" key="1">
    <source>
        <dbReference type="EMBL" id="QLG50240.1"/>
    </source>
</evidence>
<dbReference type="KEGG" id="haly:HYG82_15990"/>
<dbReference type="EMBL" id="CP058601">
    <property type="protein sequence ID" value="QLG50240.1"/>
    <property type="molecule type" value="Genomic_DNA"/>
</dbReference>
<evidence type="ECO:0008006" key="3">
    <source>
        <dbReference type="Google" id="ProtNLM"/>
    </source>
</evidence>
<reference evidence="1 2" key="1">
    <citation type="submission" date="2020-07" db="EMBL/GenBank/DDBJ databases">
        <authorList>
            <person name="Cui H."/>
        </authorList>
    </citation>
    <scope>NUCLEOTIDE SEQUENCE [LARGE SCALE GENOMIC DNA]</scope>
    <source>
        <strain evidence="1 2">YPL8</strain>
    </source>
</reference>
<proteinExistence type="predicted"/>
<dbReference type="OrthoDB" id="192593at2157"/>
<evidence type="ECO:0000313" key="2">
    <source>
        <dbReference type="Proteomes" id="UP000509241"/>
    </source>
</evidence>